<reference evidence="1" key="1">
    <citation type="submission" date="2022-12" db="EMBL/GenBank/DDBJ databases">
        <title>Draft genome assemblies for two species of Escallonia (Escalloniales).</title>
        <authorList>
            <person name="Chanderbali A."/>
            <person name="Dervinis C."/>
            <person name="Anghel I."/>
            <person name="Soltis D."/>
            <person name="Soltis P."/>
            <person name="Zapata F."/>
        </authorList>
    </citation>
    <scope>NUCLEOTIDE SEQUENCE</scope>
    <source>
        <strain evidence="1">UCBG64.0493</strain>
        <tissue evidence="1">Leaf</tissue>
    </source>
</reference>
<dbReference type="AlphaFoldDB" id="A0AA88W335"/>
<keyword evidence="2" id="KW-1185">Reference proteome</keyword>
<gene>
    <name evidence="1" type="ORF">RJ639_004708</name>
</gene>
<comment type="caution">
    <text evidence="1">The sequence shown here is derived from an EMBL/GenBank/DDBJ whole genome shotgun (WGS) entry which is preliminary data.</text>
</comment>
<sequence length="167" mass="18923">MPSLSPSNLLALAAVTHLRVVQHVRFQPKLGRKVILQPVISLSTQSMKTGNYVTNSGRIPMASHNFELIEEIDETEALIDYDILDTHGGLGETRVDDVCDLLRCDNEVRTPRENEAYEIFDSQQIDGKTFDTPEAAYEFYNQYALLNGFGTCKHNAHKIRAIIIFRR</sequence>
<protein>
    <submittedName>
        <fullName evidence="1">Uncharacterized protein</fullName>
    </submittedName>
</protein>
<name>A0AA88W335_9ASTE</name>
<organism evidence="1 2">
    <name type="scientific">Escallonia herrerae</name>
    <dbReference type="NCBI Taxonomy" id="1293975"/>
    <lineage>
        <taxon>Eukaryota</taxon>
        <taxon>Viridiplantae</taxon>
        <taxon>Streptophyta</taxon>
        <taxon>Embryophyta</taxon>
        <taxon>Tracheophyta</taxon>
        <taxon>Spermatophyta</taxon>
        <taxon>Magnoliopsida</taxon>
        <taxon>eudicotyledons</taxon>
        <taxon>Gunneridae</taxon>
        <taxon>Pentapetalae</taxon>
        <taxon>asterids</taxon>
        <taxon>campanulids</taxon>
        <taxon>Escalloniales</taxon>
        <taxon>Escalloniaceae</taxon>
        <taxon>Escallonia</taxon>
    </lineage>
</organism>
<dbReference type="Proteomes" id="UP001188597">
    <property type="component" value="Unassembled WGS sequence"/>
</dbReference>
<proteinExistence type="predicted"/>
<evidence type="ECO:0000313" key="2">
    <source>
        <dbReference type="Proteomes" id="UP001188597"/>
    </source>
</evidence>
<accession>A0AA88W335</accession>
<evidence type="ECO:0000313" key="1">
    <source>
        <dbReference type="EMBL" id="KAK3018409.1"/>
    </source>
</evidence>
<dbReference type="EMBL" id="JAVXUP010000938">
    <property type="protein sequence ID" value="KAK3018409.1"/>
    <property type="molecule type" value="Genomic_DNA"/>
</dbReference>